<name>A0A645A9D4_9ZZZZ</name>
<dbReference type="Pfam" id="PF02515">
    <property type="entry name" value="CoA_transf_3"/>
    <property type="match status" value="1"/>
</dbReference>
<reference evidence="2" key="1">
    <citation type="submission" date="2019-08" db="EMBL/GenBank/DDBJ databases">
        <authorList>
            <person name="Kucharzyk K."/>
            <person name="Murdoch R.W."/>
            <person name="Higgins S."/>
            <person name="Loffler F."/>
        </authorList>
    </citation>
    <scope>NUCLEOTIDE SEQUENCE</scope>
</reference>
<dbReference type="Gene3D" id="3.40.50.10540">
    <property type="entry name" value="Crotonobetainyl-coa:carnitine coa-transferase, domain 1"/>
    <property type="match status" value="1"/>
</dbReference>
<dbReference type="PANTHER" id="PTHR48207">
    <property type="entry name" value="SUCCINATE--HYDROXYMETHYLGLUTARATE COA-TRANSFERASE"/>
    <property type="match status" value="1"/>
</dbReference>
<dbReference type="EC" id="2.8.3.16" evidence="2"/>
<dbReference type="InterPro" id="IPR023606">
    <property type="entry name" value="CoA-Trfase_III_dom_1_sf"/>
</dbReference>
<gene>
    <name evidence="2" type="primary">frc_3</name>
    <name evidence="2" type="ORF">SDC9_96246</name>
</gene>
<accession>A0A645A9D4</accession>
<dbReference type="SUPFAM" id="SSF89796">
    <property type="entry name" value="CoA-transferase family III (CaiB/BaiF)"/>
    <property type="match status" value="1"/>
</dbReference>
<dbReference type="InterPro" id="IPR050483">
    <property type="entry name" value="CoA-transferase_III_domain"/>
</dbReference>
<keyword evidence="1 2" id="KW-0808">Transferase</keyword>
<comment type="caution">
    <text evidence="2">The sequence shown here is derived from an EMBL/GenBank/DDBJ whole genome shotgun (WGS) entry which is preliminary data.</text>
</comment>
<dbReference type="InterPro" id="IPR003673">
    <property type="entry name" value="CoA-Trfase_fam_III"/>
</dbReference>
<sequence length="76" mass="8298">MFDDPQVRARGLQLEMEHARAGAVPIVASPIRLSDTPVDYRISPPELGAHTDDVLSRHLRLSEAQITALKVKGVLA</sequence>
<protein>
    <submittedName>
        <fullName evidence="2">Formyl-CoA:oxalate CoA-transferase</fullName>
        <ecNumber evidence="2">2.8.3.16</ecNumber>
    </submittedName>
</protein>
<dbReference type="AlphaFoldDB" id="A0A645A9D4"/>
<dbReference type="EMBL" id="VSSQ01012560">
    <property type="protein sequence ID" value="MPM49516.1"/>
    <property type="molecule type" value="Genomic_DNA"/>
</dbReference>
<dbReference type="PANTHER" id="PTHR48207:SF3">
    <property type="entry name" value="SUCCINATE--HYDROXYMETHYLGLUTARATE COA-TRANSFERASE"/>
    <property type="match status" value="1"/>
</dbReference>
<proteinExistence type="predicted"/>
<organism evidence="2">
    <name type="scientific">bioreactor metagenome</name>
    <dbReference type="NCBI Taxonomy" id="1076179"/>
    <lineage>
        <taxon>unclassified sequences</taxon>
        <taxon>metagenomes</taxon>
        <taxon>ecological metagenomes</taxon>
    </lineage>
</organism>
<dbReference type="GO" id="GO:0033608">
    <property type="term" value="F:formyl-CoA transferase activity"/>
    <property type="evidence" value="ECO:0007669"/>
    <property type="project" value="UniProtKB-EC"/>
</dbReference>
<evidence type="ECO:0000256" key="1">
    <source>
        <dbReference type="ARBA" id="ARBA00022679"/>
    </source>
</evidence>
<evidence type="ECO:0000313" key="2">
    <source>
        <dbReference type="EMBL" id="MPM49516.1"/>
    </source>
</evidence>